<dbReference type="GO" id="GO:0003887">
    <property type="term" value="F:DNA-directed DNA polymerase activity"/>
    <property type="evidence" value="ECO:0007669"/>
    <property type="project" value="InterPro"/>
</dbReference>
<dbReference type="GO" id="GO:0009360">
    <property type="term" value="C:DNA polymerase III complex"/>
    <property type="evidence" value="ECO:0007669"/>
    <property type="project" value="InterPro"/>
</dbReference>
<organism evidence="12 13">
    <name type="scientific">Acorus gramineus</name>
    <name type="common">Dwarf sweet flag</name>
    <dbReference type="NCBI Taxonomy" id="55184"/>
    <lineage>
        <taxon>Eukaryota</taxon>
        <taxon>Viridiplantae</taxon>
        <taxon>Streptophyta</taxon>
        <taxon>Embryophyta</taxon>
        <taxon>Tracheophyta</taxon>
        <taxon>Spermatophyta</taxon>
        <taxon>Magnoliopsida</taxon>
        <taxon>Liliopsida</taxon>
        <taxon>Acoraceae</taxon>
        <taxon>Acorus</taxon>
    </lineage>
</organism>
<keyword evidence="6 7" id="KW-0175">Coiled coil</keyword>
<feature type="region of interest" description="Disordered" evidence="8">
    <location>
        <begin position="213"/>
        <end position="241"/>
    </location>
</feature>
<dbReference type="NCBIfam" id="TIGR02397">
    <property type="entry name" value="dnaX_nterm"/>
    <property type="match status" value="1"/>
</dbReference>
<dbReference type="FunFam" id="1.10.8.60:FF:000013">
    <property type="entry name" value="DNA polymerase III subunit gamma/tau"/>
    <property type="match status" value="1"/>
</dbReference>
<evidence type="ECO:0000256" key="5">
    <source>
        <dbReference type="ARBA" id="ARBA00022840"/>
    </source>
</evidence>
<dbReference type="SUPFAM" id="SSF52540">
    <property type="entry name" value="P-loop containing nucleoside triphosphate hydrolases"/>
    <property type="match status" value="1"/>
</dbReference>
<dbReference type="FunFam" id="3.40.50.300:FF:000014">
    <property type="entry name" value="DNA polymerase III subunit gamma/tau"/>
    <property type="match status" value="1"/>
</dbReference>
<keyword evidence="3" id="KW-0547">Nucleotide-binding</keyword>
<feature type="compositionally biased region" description="Basic and acidic residues" evidence="8">
    <location>
        <begin position="170"/>
        <end position="185"/>
    </location>
</feature>
<evidence type="ECO:0000256" key="1">
    <source>
        <dbReference type="ARBA" id="ARBA00006360"/>
    </source>
</evidence>
<reference evidence="12" key="1">
    <citation type="journal article" date="2023" name="Nat. Commun.">
        <title>Diploid and tetraploid genomes of Acorus and the evolution of monocots.</title>
        <authorList>
            <person name="Ma L."/>
            <person name="Liu K.W."/>
            <person name="Li Z."/>
            <person name="Hsiao Y.Y."/>
            <person name="Qi Y."/>
            <person name="Fu T."/>
            <person name="Tang G.D."/>
            <person name="Zhang D."/>
            <person name="Sun W.H."/>
            <person name="Liu D.K."/>
            <person name="Li Y."/>
            <person name="Chen G.Z."/>
            <person name="Liu X.D."/>
            <person name="Liao X.Y."/>
            <person name="Jiang Y.T."/>
            <person name="Yu X."/>
            <person name="Hao Y."/>
            <person name="Huang J."/>
            <person name="Zhao X.W."/>
            <person name="Ke S."/>
            <person name="Chen Y.Y."/>
            <person name="Wu W.L."/>
            <person name="Hsu J.L."/>
            <person name="Lin Y.F."/>
            <person name="Huang M.D."/>
            <person name="Li C.Y."/>
            <person name="Huang L."/>
            <person name="Wang Z.W."/>
            <person name="Zhao X."/>
            <person name="Zhong W.Y."/>
            <person name="Peng D.H."/>
            <person name="Ahmad S."/>
            <person name="Lan S."/>
            <person name="Zhang J.S."/>
            <person name="Tsai W.C."/>
            <person name="Van de Peer Y."/>
            <person name="Liu Z.J."/>
        </authorList>
    </citation>
    <scope>NUCLEOTIDE SEQUENCE</scope>
    <source>
        <strain evidence="12">SCP</strain>
    </source>
</reference>
<evidence type="ECO:0000256" key="4">
    <source>
        <dbReference type="ARBA" id="ARBA00022833"/>
    </source>
</evidence>
<evidence type="ECO:0000259" key="10">
    <source>
        <dbReference type="Pfam" id="PF22608"/>
    </source>
</evidence>
<feature type="domain" description="STICHEL DnaA-N-like alpha-beta" evidence="11">
    <location>
        <begin position="855"/>
        <end position="933"/>
    </location>
</feature>
<name>A0AAV9AGL4_ACOGR</name>
<dbReference type="InterPro" id="IPR008921">
    <property type="entry name" value="DNA_pol3_clamp-load_cplx_C"/>
</dbReference>
<feature type="compositionally biased region" description="Polar residues" evidence="8">
    <location>
        <begin position="770"/>
        <end position="791"/>
    </location>
</feature>
<dbReference type="InterPro" id="IPR045085">
    <property type="entry name" value="HLD_clamp_pol_III_gamma_tau"/>
</dbReference>
<dbReference type="Gene3D" id="1.20.272.10">
    <property type="match status" value="1"/>
</dbReference>
<accession>A0AAV9AGL4</accession>
<dbReference type="CDD" id="cd18137">
    <property type="entry name" value="HLD_clamp_pol_III_gamma_tau"/>
    <property type="match status" value="1"/>
</dbReference>
<dbReference type="EMBL" id="JAUJYN010000009">
    <property type="protein sequence ID" value="KAK1263296.1"/>
    <property type="molecule type" value="Genomic_DNA"/>
</dbReference>
<evidence type="ECO:0000256" key="2">
    <source>
        <dbReference type="ARBA" id="ARBA00022723"/>
    </source>
</evidence>
<dbReference type="AlphaFoldDB" id="A0AAV9AGL4"/>
<dbReference type="GO" id="GO:0003677">
    <property type="term" value="F:DNA binding"/>
    <property type="evidence" value="ECO:0007669"/>
    <property type="project" value="InterPro"/>
</dbReference>
<evidence type="ECO:0000313" key="12">
    <source>
        <dbReference type="EMBL" id="KAK1263296.1"/>
    </source>
</evidence>
<dbReference type="InterPro" id="IPR027417">
    <property type="entry name" value="P-loop_NTPase"/>
</dbReference>
<dbReference type="Pfam" id="PF12169">
    <property type="entry name" value="DNA_pol3_gamma3"/>
    <property type="match status" value="1"/>
</dbReference>
<dbReference type="GO" id="GO:0005663">
    <property type="term" value="C:DNA replication factor C complex"/>
    <property type="evidence" value="ECO:0007669"/>
    <property type="project" value="TreeGrafter"/>
</dbReference>
<feature type="region of interest" description="Disordered" evidence="8">
    <location>
        <begin position="30"/>
        <end position="70"/>
    </location>
</feature>
<dbReference type="InterPro" id="IPR050238">
    <property type="entry name" value="DNA_Rep/Repair_Clamp_Loader"/>
</dbReference>
<feature type="domain" description="DNA polymerase III subunit gamma/tau helical lid" evidence="10">
    <location>
        <begin position="573"/>
        <end position="613"/>
    </location>
</feature>
<dbReference type="PANTHER" id="PTHR11669:SF63">
    <property type="entry name" value="PROTEIN STICHEL"/>
    <property type="match status" value="1"/>
</dbReference>
<reference evidence="12" key="2">
    <citation type="submission" date="2023-06" db="EMBL/GenBank/DDBJ databases">
        <authorList>
            <person name="Ma L."/>
            <person name="Liu K.-W."/>
            <person name="Li Z."/>
            <person name="Hsiao Y.-Y."/>
            <person name="Qi Y."/>
            <person name="Fu T."/>
            <person name="Tang G."/>
            <person name="Zhang D."/>
            <person name="Sun W.-H."/>
            <person name="Liu D.-K."/>
            <person name="Li Y."/>
            <person name="Chen G.-Z."/>
            <person name="Liu X.-D."/>
            <person name="Liao X.-Y."/>
            <person name="Jiang Y.-T."/>
            <person name="Yu X."/>
            <person name="Hao Y."/>
            <person name="Huang J."/>
            <person name="Zhao X.-W."/>
            <person name="Ke S."/>
            <person name="Chen Y.-Y."/>
            <person name="Wu W.-L."/>
            <person name="Hsu J.-L."/>
            <person name="Lin Y.-F."/>
            <person name="Huang M.-D."/>
            <person name="Li C.-Y."/>
            <person name="Huang L."/>
            <person name="Wang Z.-W."/>
            <person name="Zhao X."/>
            <person name="Zhong W.-Y."/>
            <person name="Peng D.-H."/>
            <person name="Ahmad S."/>
            <person name="Lan S."/>
            <person name="Zhang J.-S."/>
            <person name="Tsai W.-C."/>
            <person name="Van De Peer Y."/>
            <person name="Liu Z.-J."/>
        </authorList>
    </citation>
    <scope>NUCLEOTIDE SEQUENCE</scope>
    <source>
        <strain evidence="12">SCP</strain>
        <tissue evidence="12">Leaves</tissue>
    </source>
</reference>
<protein>
    <submittedName>
        <fullName evidence="12">Uncharacterized protein</fullName>
    </submittedName>
</protein>
<dbReference type="InterPro" id="IPR022754">
    <property type="entry name" value="DNA_pol_III_gamma-3"/>
</dbReference>
<keyword evidence="5" id="KW-0067">ATP-binding</keyword>
<keyword evidence="4" id="KW-0862">Zinc</keyword>
<evidence type="ECO:0000256" key="6">
    <source>
        <dbReference type="ARBA" id="ARBA00023054"/>
    </source>
</evidence>
<feature type="compositionally biased region" description="Polar residues" evidence="8">
    <location>
        <begin position="217"/>
        <end position="228"/>
    </location>
</feature>
<dbReference type="PANTHER" id="PTHR11669">
    <property type="entry name" value="REPLICATION FACTOR C / DNA POLYMERASE III GAMMA-TAU SUBUNIT"/>
    <property type="match status" value="1"/>
</dbReference>
<feature type="region of interest" description="Disordered" evidence="8">
    <location>
        <begin position="129"/>
        <end position="200"/>
    </location>
</feature>
<dbReference type="Gene3D" id="1.10.8.60">
    <property type="match status" value="1"/>
</dbReference>
<feature type="compositionally biased region" description="Basic residues" evidence="8">
    <location>
        <begin position="135"/>
        <end position="150"/>
    </location>
</feature>
<dbReference type="GO" id="GO:0003689">
    <property type="term" value="F:DNA clamp loader activity"/>
    <property type="evidence" value="ECO:0007669"/>
    <property type="project" value="TreeGrafter"/>
</dbReference>
<evidence type="ECO:0000256" key="7">
    <source>
        <dbReference type="SAM" id="Coils"/>
    </source>
</evidence>
<dbReference type="InterPro" id="IPR054506">
    <property type="entry name" value="DnaA_N-like_STI"/>
</dbReference>
<dbReference type="GO" id="GO:0006281">
    <property type="term" value="P:DNA repair"/>
    <property type="evidence" value="ECO:0007669"/>
    <property type="project" value="TreeGrafter"/>
</dbReference>
<dbReference type="GO" id="GO:0046872">
    <property type="term" value="F:metal ion binding"/>
    <property type="evidence" value="ECO:0007669"/>
    <property type="project" value="UniProtKB-KW"/>
</dbReference>
<evidence type="ECO:0000313" key="13">
    <source>
        <dbReference type="Proteomes" id="UP001179952"/>
    </source>
</evidence>
<feature type="compositionally biased region" description="Polar residues" evidence="8">
    <location>
        <begin position="748"/>
        <end position="762"/>
    </location>
</feature>
<dbReference type="GO" id="GO:0006261">
    <property type="term" value="P:DNA-templated DNA replication"/>
    <property type="evidence" value="ECO:0007669"/>
    <property type="project" value="TreeGrafter"/>
</dbReference>
<keyword evidence="2" id="KW-0479">Metal-binding</keyword>
<evidence type="ECO:0000259" key="9">
    <source>
        <dbReference type="Pfam" id="PF12169"/>
    </source>
</evidence>
<feature type="compositionally biased region" description="Polar residues" evidence="8">
    <location>
        <begin position="151"/>
        <end position="169"/>
    </location>
</feature>
<gene>
    <name evidence="12" type="ORF">QJS04_geneDACA016218</name>
</gene>
<evidence type="ECO:0000256" key="8">
    <source>
        <dbReference type="SAM" id="MobiDB-lite"/>
    </source>
</evidence>
<dbReference type="Pfam" id="PF13177">
    <property type="entry name" value="DNA_pol3_delta2"/>
    <property type="match status" value="1"/>
</dbReference>
<dbReference type="InterPro" id="IPR012763">
    <property type="entry name" value="DNA_pol_III_sug/sutau_N"/>
</dbReference>
<comment type="caution">
    <text evidence="12">The sequence shown here is derived from an EMBL/GenBank/DDBJ whole genome shotgun (WGS) entry which is preliminary data.</text>
</comment>
<feature type="coiled-coil region" evidence="7">
    <location>
        <begin position="701"/>
        <end position="731"/>
    </location>
</feature>
<evidence type="ECO:0000259" key="11">
    <source>
        <dbReference type="Pfam" id="PF23007"/>
    </source>
</evidence>
<keyword evidence="13" id="KW-1185">Reference proteome</keyword>
<proteinExistence type="inferred from homology"/>
<comment type="similarity">
    <text evidence="1">Belongs to the DnaX/STICHEL family.</text>
</comment>
<dbReference type="GO" id="GO:0005524">
    <property type="term" value="F:ATP binding"/>
    <property type="evidence" value="ECO:0007669"/>
    <property type="project" value="UniProtKB-KW"/>
</dbReference>
<evidence type="ECO:0000256" key="3">
    <source>
        <dbReference type="ARBA" id="ARBA00022741"/>
    </source>
</evidence>
<dbReference type="Pfam" id="PF23007">
    <property type="entry name" value="DnaA_N-like_STI"/>
    <property type="match status" value="1"/>
</dbReference>
<dbReference type="Pfam" id="PF22608">
    <property type="entry name" value="DNAX_ATPase_lid"/>
    <property type="match status" value="1"/>
</dbReference>
<sequence>MVETLCAPSELHLKKELTALRKARFLRDPETCSSWRSPSSRPENAGRRKSSSIRSNSGGEIDPGLSQKTENGRKKVFLHNWSHHSIKSSSSGTKLGGRVSVFGSPKDSLSNGQNLEDHEMVYGVRNINSETSTRRMARKIRKRTNVKRVNRMSTNSRVQDLPSSSLRTHNSNDDREYCDSEDIRLSSDNNTGGKGMRASSVTPMQTRVLENARMDDSSYSCTPASTGSYGRYPDRNPSTIGSWDGTTASFDGDEMDQLQLSRRQGCGIPCYWSRRTKSKSSGGYYSPSFSDTLRRKGSSILCGSQSLYYKHRSSPYKQKFLSNVSQGSPLLNNGCNGGGSVMDSPSDGIATNLGELDLEALSRLDGRRWSSCRSQDALESAVDERANDMMPDHRSLSIKYRPISFDDIVGQNIVVQSLVNSLSRGRIAPAYLFQGPRGTGKTCTARVFAAALNCMSSEGIKPCQSCRECTNFASGNSTNLKEVEAANKKGMGRVRYLLKNLSAVPAFSRYKIFIVDECHMLSSKTWLELLKSLEDPPSCIVFIFISTDPNNVPRAVVSRCQKYLFPKIKDGDIVSKLRKISIEENLNIELDALDLIAMNSDGSLRDAETVLDQLSLLGKSITTAMVNDLIGIVSDEKLLDLLEIALSSDTAETVKRSRELMNSGVDPMALMSQLASVIMDIIAGTYQLVNSNCTGSAFSGRSLTEAELAKLQQALNVLSEAEKQLRHSSERSTWFTAALLQLCSNQMPEFTPSSRGSRPNTQEVKKESTNRGQSDGASGMSDSLSTNQKSVSGPRVGVTNECASPPCDPSSSKPMRVDQSHNASPTICQSLGVYTLTDQNEDSQVDMNAYKCASPVKLEEIWRECIERCHSTTLRQLLYTNGKLVAVTEVEGVLIAFIAFNDGDAKSRAEKYLSSITNSIELILRHNVEVRIGVMPISMSTVPNYSAKQIEASMAMDEVFSISCSSHDEPNKESPTLPRKSFIRSKGKAKTIHDTHGNLRLGGEIFPLERHNESLDMMPLQRASPAVDEKKLESAWIQVAEKGTPKSVSRFKPERNQVSPQDGIVSSTALVISSKNWEEVNREIKALKIDDRWDQWEEQSRGRRTAHRPMSPSFLHSNSFAINLDNENLGYESGPGCNGLFCWKARKTNKEKVGLGATSRFIYS</sequence>
<feature type="region of interest" description="Disordered" evidence="8">
    <location>
        <begin position="748"/>
        <end position="821"/>
    </location>
</feature>
<dbReference type="Gene3D" id="3.40.50.300">
    <property type="entry name" value="P-loop containing nucleotide triphosphate hydrolases"/>
    <property type="match status" value="1"/>
</dbReference>
<dbReference type="Proteomes" id="UP001179952">
    <property type="component" value="Unassembled WGS sequence"/>
</dbReference>
<feature type="domain" description="DNA polymerase III gamma subunit" evidence="9">
    <location>
        <begin position="621"/>
        <end position="745"/>
    </location>
</feature>
<dbReference type="SUPFAM" id="SSF48019">
    <property type="entry name" value="post-AAA+ oligomerization domain-like"/>
    <property type="match status" value="1"/>
</dbReference>
<feature type="compositionally biased region" description="Polar residues" evidence="8">
    <location>
        <begin position="31"/>
        <end position="42"/>
    </location>
</feature>